<feature type="region of interest" description="Disordered" evidence="1">
    <location>
        <begin position="136"/>
        <end position="161"/>
    </location>
</feature>
<evidence type="ECO:0000313" key="3">
    <source>
        <dbReference type="EMBL" id="MBB6124039.1"/>
    </source>
</evidence>
<gene>
    <name evidence="3" type="ORF">FHS92_001768</name>
</gene>
<accession>A0A841IYK7</accession>
<keyword evidence="2" id="KW-1133">Transmembrane helix</keyword>
<name>A0A841IYK7_9SPHN</name>
<evidence type="ECO:0000256" key="2">
    <source>
        <dbReference type="SAM" id="Phobius"/>
    </source>
</evidence>
<evidence type="ECO:0000313" key="4">
    <source>
        <dbReference type="Proteomes" id="UP000552700"/>
    </source>
</evidence>
<keyword evidence="4" id="KW-1185">Reference proteome</keyword>
<evidence type="ECO:0000256" key="1">
    <source>
        <dbReference type="SAM" id="MobiDB-lite"/>
    </source>
</evidence>
<comment type="caution">
    <text evidence="3">The sequence shown here is derived from an EMBL/GenBank/DDBJ whole genome shotgun (WGS) entry which is preliminary data.</text>
</comment>
<keyword evidence="2" id="KW-0472">Membrane</keyword>
<feature type="transmembrane region" description="Helical" evidence="2">
    <location>
        <begin position="163"/>
        <end position="182"/>
    </location>
</feature>
<dbReference type="AlphaFoldDB" id="A0A841IYK7"/>
<reference evidence="3 4" key="1">
    <citation type="submission" date="2020-08" db="EMBL/GenBank/DDBJ databases">
        <title>Genomic Encyclopedia of Type Strains, Phase IV (KMG-IV): sequencing the most valuable type-strain genomes for metagenomic binning, comparative biology and taxonomic classification.</title>
        <authorList>
            <person name="Goeker M."/>
        </authorList>
    </citation>
    <scope>NUCLEOTIDE SEQUENCE [LARGE SCALE GENOMIC DNA]</scope>
    <source>
        <strain evidence="3 4">DSM 102255</strain>
    </source>
</reference>
<dbReference type="EMBL" id="JACIJP010000002">
    <property type="protein sequence ID" value="MBB6124039.1"/>
    <property type="molecule type" value="Genomic_DNA"/>
</dbReference>
<proteinExistence type="predicted"/>
<dbReference type="Proteomes" id="UP000552700">
    <property type="component" value="Unassembled WGS sequence"/>
</dbReference>
<organism evidence="3 4">
    <name type="scientific">Sphingobium subterraneum</name>
    <dbReference type="NCBI Taxonomy" id="627688"/>
    <lineage>
        <taxon>Bacteria</taxon>
        <taxon>Pseudomonadati</taxon>
        <taxon>Pseudomonadota</taxon>
        <taxon>Alphaproteobacteria</taxon>
        <taxon>Sphingomonadales</taxon>
        <taxon>Sphingomonadaceae</taxon>
        <taxon>Sphingobium</taxon>
    </lineage>
</organism>
<dbReference type="RefSeq" id="WP_184079654.1">
    <property type="nucleotide sequence ID" value="NZ_JACIJP010000002.1"/>
</dbReference>
<feature type="transmembrane region" description="Helical" evidence="2">
    <location>
        <begin position="88"/>
        <end position="109"/>
    </location>
</feature>
<keyword evidence="2" id="KW-0812">Transmembrane</keyword>
<protein>
    <submittedName>
        <fullName evidence="3">Uncharacterized protein</fullName>
    </submittedName>
</protein>
<sequence>MHTRFIEWIWHITGSLALTPEQASKAFDRLAPLFHQPGTSHETSGDTLTFHKKDPASQDKMSVFNSGVLRIENAQDGPVLRYRLVSRALLYCFLAPLMFLAFAQVTVAIGKLEGASKDAAAEKPKEKDVVLPQNPIDRFLGAPAPEKPKKKKGDDEDKKPSPTASYVFAALFAALYVAGRLLEDWLAKRLFRKSLSEA</sequence>